<dbReference type="GO" id="GO:0005524">
    <property type="term" value="F:ATP binding"/>
    <property type="evidence" value="ECO:0007669"/>
    <property type="project" value="UniProtKB-KW"/>
</dbReference>
<keyword evidence="10" id="KW-0067">ATP-binding</keyword>
<evidence type="ECO:0000256" key="4">
    <source>
        <dbReference type="ARBA" id="ARBA00011962"/>
    </source>
</evidence>
<keyword evidence="9" id="KW-0418">Kinase</keyword>
<dbReference type="Proteomes" id="UP000642748">
    <property type="component" value="Unassembled WGS sequence"/>
</dbReference>
<dbReference type="GO" id="GO:0016301">
    <property type="term" value="F:kinase activity"/>
    <property type="evidence" value="ECO:0007669"/>
    <property type="project" value="UniProtKB-KW"/>
</dbReference>
<evidence type="ECO:0000259" key="15">
    <source>
        <dbReference type="Pfam" id="PF18085"/>
    </source>
</evidence>
<name>A0A8J3QW19_9ACTN</name>
<dbReference type="InterPro" id="IPR040999">
    <property type="entry name" value="Mak_N_cap"/>
</dbReference>
<dbReference type="InterPro" id="IPR011009">
    <property type="entry name" value="Kinase-like_dom_sf"/>
</dbReference>
<feature type="domain" description="Maltokinase N-terminal cap" evidence="15">
    <location>
        <begin position="8"/>
        <end position="86"/>
    </location>
</feature>
<evidence type="ECO:0000256" key="1">
    <source>
        <dbReference type="ARBA" id="ARBA00004964"/>
    </source>
</evidence>
<evidence type="ECO:0000256" key="7">
    <source>
        <dbReference type="ARBA" id="ARBA00022679"/>
    </source>
</evidence>
<evidence type="ECO:0000256" key="3">
    <source>
        <dbReference type="ARBA" id="ARBA00011245"/>
    </source>
</evidence>
<proteinExistence type="inferred from homology"/>
<accession>A0A8J3QW19</accession>
<keyword evidence="7" id="KW-0808">Transferase</keyword>
<keyword evidence="11" id="KW-0320">Glycogen biosynthesis</keyword>
<comment type="pathway">
    <text evidence="1">Glycan biosynthesis; glycogen biosynthesis.</text>
</comment>
<evidence type="ECO:0000256" key="10">
    <source>
        <dbReference type="ARBA" id="ARBA00022840"/>
    </source>
</evidence>
<gene>
    <name evidence="16" type="primary">mak</name>
    <name evidence="16" type="ORF">Raf01_52640</name>
</gene>
<evidence type="ECO:0000256" key="11">
    <source>
        <dbReference type="ARBA" id="ARBA00023056"/>
    </source>
</evidence>
<sequence length="443" mass="48428">MTLPFEEWLPKQRWYAGRARVLERVTPSVVTVLAPDLEHVLLEAAYTDGGTEVYQMFVGWDLELAEEFVGQATIGVQDGRTGCDALFSEDAARRLLAFIQAGTVVDDLRFVPEPGGEFATDLPARVIEGEQSNSSVIFDSQAILKVFRRVISGQNPDVELNRVLARAASPHIAPLLGAIESVAGDGGPTSLAMVTAYAPNSADGWSMAIASVRDLLAEADLHADEVGGDFASEAFRLGEAVAEVHATLAIELGTSTQPAPLAEMRQRLDRSVAEVPELAGVEAAVLERLRVLDGPVTVQRIHGDLHLGQVLRTPDHWFLIDFEGEPGQPAQERRRPDSPMRDVAGMLRSFDYAANQLLVNEPDDEQLAYRAREWVQRNRGAFCDGYGSISGVDPRAMPGVLGAYELDKAVYEAAYEARHRPDWLWIPLKAIRELLDTPDQPAA</sequence>
<evidence type="ECO:0000256" key="12">
    <source>
        <dbReference type="ARBA" id="ARBA00023277"/>
    </source>
</evidence>
<protein>
    <recommendedName>
        <fullName evidence="5">Maltokinase</fullName>
        <ecNumber evidence="4">2.7.1.175</ecNumber>
    </recommendedName>
    <alternativeName>
        <fullName evidence="13">Maltose-1-phosphate synthase</fullName>
    </alternativeName>
</protein>
<dbReference type="UniPathway" id="UPA00164"/>
<dbReference type="EMBL" id="BONZ01000049">
    <property type="protein sequence ID" value="GIH17092.1"/>
    <property type="molecule type" value="Genomic_DNA"/>
</dbReference>
<evidence type="ECO:0000256" key="5">
    <source>
        <dbReference type="ARBA" id="ARBA00013882"/>
    </source>
</evidence>
<evidence type="ECO:0000256" key="14">
    <source>
        <dbReference type="ARBA" id="ARBA00049067"/>
    </source>
</evidence>
<keyword evidence="12" id="KW-0119">Carbohydrate metabolism</keyword>
<evidence type="ECO:0000256" key="2">
    <source>
        <dbReference type="ARBA" id="ARBA00006219"/>
    </source>
</evidence>
<organism evidence="16 17">
    <name type="scientific">Rugosimonospora africana</name>
    <dbReference type="NCBI Taxonomy" id="556532"/>
    <lineage>
        <taxon>Bacteria</taxon>
        <taxon>Bacillati</taxon>
        <taxon>Actinomycetota</taxon>
        <taxon>Actinomycetes</taxon>
        <taxon>Micromonosporales</taxon>
        <taxon>Micromonosporaceae</taxon>
        <taxon>Rugosimonospora</taxon>
    </lineage>
</organism>
<dbReference type="GO" id="GO:0005978">
    <property type="term" value="P:glycogen biosynthetic process"/>
    <property type="evidence" value="ECO:0007669"/>
    <property type="project" value="UniProtKB-UniPathway"/>
</dbReference>
<evidence type="ECO:0000256" key="8">
    <source>
        <dbReference type="ARBA" id="ARBA00022741"/>
    </source>
</evidence>
<comment type="caution">
    <text evidence="16">The sequence shown here is derived from an EMBL/GenBank/DDBJ whole genome shotgun (WGS) entry which is preliminary data.</text>
</comment>
<keyword evidence="17" id="KW-1185">Reference proteome</keyword>
<evidence type="ECO:0000313" key="16">
    <source>
        <dbReference type="EMBL" id="GIH17092.1"/>
    </source>
</evidence>
<evidence type="ECO:0000313" key="17">
    <source>
        <dbReference type="Proteomes" id="UP000642748"/>
    </source>
</evidence>
<comment type="subunit">
    <text evidence="3">Monomer.</text>
</comment>
<evidence type="ECO:0000256" key="9">
    <source>
        <dbReference type="ARBA" id="ARBA00022777"/>
    </source>
</evidence>
<keyword evidence="6" id="KW-0321">Glycogen metabolism</keyword>
<evidence type="ECO:0000256" key="13">
    <source>
        <dbReference type="ARBA" id="ARBA00031251"/>
    </source>
</evidence>
<dbReference type="RefSeq" id="WP_203920640.1">
    <property type="nucleotide sequence ID" value="NZ_BONZ01000049.1"/>
</dbReference>
<reference evidence="16" key="1">
    <citation type="submission" date="2021-01" db="EMBL/GenBank/DDBJ databases">
        <title>Whole genome shotgun sequence of Rugosimonospora africana NBRC 104875.</title>
        <authorList>
            <person name="Komaki H."/>
            <person name="Tamura T."/>
        </authorList>
    </citation>
    <scope>NUCLEOTIDE SEQUENCE</scope>
    <source>
        <strain evidence="16">NBRC 104875</strain>
    </source>
</reference>
<dbReference type="EC" id="2.7.1.175" evidence="4"/>
<evidence type="ECO:0000256" key="6">
    <source>
        <dbReference type="ARBA" id="ARBA00022600"/>
    </source>
</evidence>
<keyword evidence="8" id="KW-0547">Nucleotide-binding</keyword>
<comment type="similarity">
    <text evidence="2">Belongs to the aminoglycoside phosphotransferase family.</text>
</comment>
<dbReference type="SUPFAM" id="SSF56112">
    <property type="entry name" value="Protein kinase-like (PK-like)"/>
    <property type="match status" value="1"/>
</dbReference>
<comment type="catalytic activity">
    <reaction evidence="14">
        <text>D-maltose + ATP = alpha-maltose 1-phosphate + ADP + H(+)</text>
        <dbReference type="Rhea" id="RHEA:31915"/>
        <dbReference type="ChEBI" id="CHEBI:15378"/>
        <dbReference type="ChEBI" id="CHEBI:17306"/>
        <dbReference type="ChEBI" id="CHEBI:30616"/>
        <dbReference type="ChEBI" id="CHEBI:63576"/>
        <dbReference type="ChEBI" id="CHEBI:456216"/>
        <dbReference type="EC" id="2.7.1.175"/>
    </reaction>
</comment>
<dbReference type="AlphaFoldDB" id="A0A8J3QW19"/>
<dbReference type="Pfam" id="PF18085">
    <property type="entry name" value="Mak_N_cap"/>
    <property type="match status" value="1"/>
</dbReference>
<dbReference type="Gene3D" id="3.90.1200.10">
    <property type="match status" value="1"/>
</dbReference>